<gene>
    <name evidence="8" type="ORF">UVI_02009530</name>
</gene>
<dbReference type="CDD" id="cd11399">
    <property type="entry name" value="bHLHzip_scHMS1_like"/>
    <property type="match status" value="1"/>
</dbReference>
<dbReference type="GO" id="GO:0003690">
    <property type="term" value="F:double-stranded DNA binding"/>
    <property type="evidence" value="ECO:0007669"/>
    <property type="project" value="UniProtKB-ARBA"/>
</dbReference>
<dbReference type="InterPro" id="IPR011598">
    <property type="entry name" value="bHLH_dom"/>
</dbReference>
<evidence type="ECO:0000259" key="7">
    <source>
        <dbReference type="PROSITE" id="PS50888"/>
    </source>
</evidence>
<evidence type="ECO:0000256" key="2">
    <source>
        <dbReference type="ARBA" id="ARBA00023015"/>
    </source>
</evidence>
<feature type="compositionally biased region" description="Pro residues" evidence="6">
    <location>
        <begin position="77"/>
        <end position="93"/>
    </location>
</feature>
<keyword evidence="5" id="KW-0175">Coiled coil</keyword>
<feature type="compositionally biased region" description="Low complexity" evidence="6">
    <location>
        <begin position="171"/>
        <end position="180"/>
    </location>
</feature>
<proteinExistence type="predicted"/>
<dbReference type="SUPFAM" id="SSF47459">
    <property type="entry name" value="HLH, helix-loop-helix DNA-binding domain"/>
    <property type="match status" value="1"/>
</dbReference>
<dbReference type="InterPro" id="IPR052099">
    <property type="entry name" value="Regulatory_TF_Diverse"/>
</dbReference>
<evidence type="ECO:0000313" key="9">
    <source>
        <dbReference type="Proteomes" id="UP000054053"/>
    </source>
</evidence>
<reference evidence="9" key="1">
    <citation type="journal article" date="2016" name="Genome Announc.">
        <title>Genome sequence of Ustilaginoidea virens IPU010, a rice pathogenic fungus causing false smut.</title>
        <authorList>
            <person name="Kumagai T."/>
            <person name="Ishii T."/>
            <person name="Terai G."/>
            <person name="Umemura M."/>
            <person name="Machida M."/>
            <person name="Asai K."/>
        </authorList>
    </citation>
    <scope>NUCLEOTIDE SEQUENCE [LARGE SCALE GENOMIC DNA]</scope>
    <source>
        <strain evidence="9">IPU010</strain>
    </source>
</reference>
<dbReference type="GO" id="GO:0016020">
    <property type="term" value="C:membrane"/>
    <property type="evidence" value="ECO:0007669"/>
    <property type="project" value="UniProtKB-ARBA"/>
</dbReference>
<evidence type="ECO:0000256" key="1">
    <source>
        <dbReference type="ARBA" id="ARBA00004123"/>
    </source>
</evidence>
<feature type="coiled-coil region" evidence="5">
    <location>
        <begin position="290"/>
        <end position="317"/>
    </location>
</feature>
<evidence type="ECO:0000256" key="6">
    <source>
        <dbReference type="SAM" id="MobiDB-lite"/>
    </source>
</evidence>
<dbReference type="GO" id="GO:0005634">
    <property type="term" value="C:nucleus"/>
    <property type="evidence" value="ECO:0007669"/>
    <property type="project" value="UniProtKB-SubCell"/>
</dbReference>
<dbReference type="PANTHER" id="PTHR47336">
    <property type="entry name" value="TRANSCRIPTION FACTOR HMS1-RELATED"/>
    <property type="match status" value="1"/>
</dbReference>
<dbReference type="EMBL" id="BBTG02000003">
    <property type="protein sequence ID" value="GAO14593.1"/>
    <property type="molecule type" value="Genomic_DNA"/>
</dbReference>
<dbReference type="PROSITE" id="PS50888">
    <property type="entry name" value="BHLH"/>
    <property type="match status" value="1"/>
</dbReference>
<dbReference type="GO" id="GO:0045944">
    <property type="term" value="P:positive regulation of transcription by RNA polymerase II"/>
    <property type="evidence" value="ECO:0007669"/>
    <property type="project" value="InterPro"/>
</dbReference>
<evidence type="ECO:0000256" key="5">
    <source>
        <dbReference type="SAM" id="Coils"/>
    </source>
</evidence>
<keyword evidence="3" id="KW-0804">Transcription</keyword>
<sequence length="1002" mass="109761">MAENDAANQIRFSDATFGFMNGPSPETVAQADVGRQHLYAKSTPTWDFSQLGPAYQNTHLSTITAPSATKPRDTVPVPAPAPAPAPAHAPTPAPAQENAWHMPLFDQPPNSAFNFDGFAPADVNSSVVFPAANFDSPTGSDAKQSFATAVSTSLQEKLRNIAMPPHLHYHSPNSASSPESAKSESKVHASSSSPEQVGTCPNDNRKRKVSSEPEDEDDVDDEDKPVKKTAHNMIEKRYRTNINDKIAALRDSVPSLRIMSKSARGEDTTEDREELHGLTPAHKLNKATVLSKATEYIRHLEKRNIRLLEENSAMQARIVAFEKLFMAGAMNGSLSPIQHPPTPLSYTQEAVQQFNNSPISPLQPSNASPAGMIPVSDDMKRIISAQMSGGQPYPVPQPGFRAANPSVIRQQQIQQQQQQEQNGWMQGNPYFGKLMVGSLAGLMFIEALRESETSNDETQGRGLFALPTQLLGSVASGLDVHLMGYHALSSLKALLLLGTFLWVFVPSLFVSRVREENKPRAATLRKAPSLASSIHIRRQAWLTAIQTVWVPRHNFFLEAAALSLKTMKLSLRNAIGPHGFQMLTGLTEEKETARIKAWSIALDSQLAGGDVEVCTSRLVLTLLASSTLPDTPVRLMLKALHIRVLFWHLTHSKLLQSGANAIAAKLARSSWVEARQLSQLLTQLRRGSLVQHEDELPEHLVALVEQECDDVLKPRVIERAYNLCFNMDTTYNVSEPMDGMDNVVDDVAIRSPLDAVAAWWSAEVLHGVLTDSLDKGTQPARDSVKDIEIAIKVSPIGSYAQLRAIVARAVLVRSSRGAHIAAALQTLKSDRMSSPLSKPNLVIGHGFDDFSTDFSIALRCAMAIAHLTRLPNTPGATLQNVDSLNGIVRADNLTCMSLLGFTSVMELMEHLLQYKKSDARIDVVLERFAAILRLWVGGPFASRCGIDSELRQDIVERCLAVTKDLVGMEIDTGYGSMSEEEEEEEEEDDDDDDDDGGEAVYE</sequence>
<organism evidence="8 9">
    <name type="scientific">Ustilaginoidea virens</name>
    <name type="common">Rice false smut fungus</name>
    <name type="synonym">Villosiclava virens</name>
    <dbReference type="NCBI Taxonomy" id="1159556"/>
    <lineage>
        <taxon>Eukaryota</taxon>
        <taxon>Fungi</taxon>
        <taxon>Dikarya</taxon>
        <taxon>Ascomycota</taxon>
        <taxon>Pezizomycotina</taxon>
        <taxon>Sordariomycetes</taxon>
        <taxon>Hypocreomycetidae</taxon>
        <taxon>Hypocreales</taxon>
        <taxon>Clavicipitaceae</taxon>
        <taxon>Ustilaginoidea</taxon>
    </lineage>
</organism>
<evidence type="ECO:0000313" key="8">
    <source>
        <dbReference type="EMBL" id="GAO14593.1"/>
    </source>
</evidence>
<feature type="compositionally biased region" description="Acidic residues" evidence="6">
    <location>
        <begin position="978"/>
        <end position="1002"/>
    </location>
</feature>
<evidence type="ECO:0000256" key="4">
    <source>
        <dbReference type="ARBA" id="ARBA00023242"/>
    </source>
</evidence>
<name>A0A1B5KUE3_USTVR</name>
<evidence type="ECO:0000256" key="3">
    <source>
        <dbReference type="ARBA" id="ARBA00023163"/>
    </source>
</evidence>
<dbReference type="Pfam" id="PF09427">
    <property type="entry name" value="DUF2014"/>
    <property type="match status" value="1"/>
</dbReference>
<accession>A0A1B5KUE3</accession>
<dbReference type="Gene3D" id="4.10.280.10">
    <property type="entry name" value="Helix-loop-helix DNA-binding domain"/>
    <property type="match status" value="1"/>
</dbReference>
<dbReference type="AlphaFoldDB" id="A0A1B5KUE3"/>
<dbReference type="InterPro" id="IPR036638">
    <property type="entry name" value="HLH_DNA-bd_sf"/>
</dbReference>
<comment type="caution">
    <text evidence="8">The sequence shown here is derived from an EMBL/GenBank/DDBJ whole genome shotgun (WGS) entry which is preliminary data.</text>
</comment>
<dbReference type="PANTHER" id="PTHR47336:SF2">
    <property type="entry name" value="TRANSCRIPTION FACTOR HMS1-RELATED"/>
    <property type="match status" value="1"/>
</dbReference>
<dbReference type="SMART" id="SM00353">
    <property type="entry name" value="HLH"/>
    <property type="match status" value="1"/>
</dbReference>
<dbReference type="GO" id="GO:0032933">
    <property type="term" value="P:SREBP signaling pathway"/>
    <property type="evidence" value="ECO:0007669"/>
    <property type="project" value="InterPro"/>
</dbReference>
<keyword evidence="4" id="KW-0539">Nucleus</keyword>
<dbReference type="GO" id="GO:0046983">
    <property type="term" value="F:protein dimerization activity"/>
    <property type="evidence" value="ECO:0007669"/>
    <property type="project" value="InterPro"/>
</dbReference>
<feature type="region of interest" description="Disordered" evidence="6">
    <location>
        <begin position="972"/>
        <end position="1002"/>
    </location>
</feature>
<feature type="compositionally biased region" description="Acidic residues" evidence="6">
    <location>
        <begin position="212"/>
        <end position="223"/>
    </location>
</feature>
<comment type="subcellular location">
    <subcellularLocation>
        <location evidence="1">Nucleus</location>
    </subcellularLocation>
</comment>
<protein>
    <recommendedName>
        <fullName evidence="7">BHLH domain-containing protein</fullName>
    </recommendedName>
</protein>
<feature type="domain" description="BHLH" evidence="7">
    <location>
        <begin position="226"/>
        <end position="300"/>
    </location>
</feature>
<keyword evidence="2" id="KW-0805">Transcription regulation</keyword>
<dbReference type="InterPro" id="IPR019006">
    <property type="entry name" value="Sre1_C"/>
</dbReference>
<dbReference type="FunFam" id="4.10.280.10:FF:000116">
    <property type="entry name" value="Putative HLH transcription factor"/>
    <property type="match status" value="1"/>
</dbReference>
<feature type="region of interest" description="Disordered" evidence="6">
    <location>
        <begin position="65"/>
        <end position="95"/>
    </location>
</feature>
<dbReference type="Pfam" id="PF00010">
    <property type="entry name" value="HLH"/>
    <property type="match status" value="1"/>
</dbReference>
<feature type="region of interest" description="Disordered" evidence="6">
    <location>
        <begin position="165"/>
        <end position="231"/>
    </location>
</feature>
<dbReference type="Proteomes" id="UP000054053">
    <property type="component" value="Unassembled WGS sequence"/>
</dbReference>